<dbReference type="InterPro" id="IPR036452">
    <property type="entry name" value="Ribo_hydro-like"/>
</dbReference>
<dbReference type="SUPFAM" id="SSF53590">
    <property type="entry name" value="Nucleoside hydrolase"/>
    <property type="match status" value="1"/>
</dbReference>
<dbReference type="GO" id="GO:0008477">
    <property type="term" value="F:purine nucleosidase activity"/>
    <property type="evidence" value="ECO:0007669"/>
    <property type="project" value="TreeGrafter"/>
</dbReference>
<dbReference type="GO" id="GO:0045437">
    <property type="term" value="F:uridine nucleosidase activity"/>
    <property type="evidence" value="ECO:0007669"/>
    <property type="project" value="UniProtKB-ARBA"/>
</dbReference>
<dbReference type="PANTHER" id="PTHR12304:SF4">
    <property type="entry name" value="URIDINE NUCLEOSIDASE"/>
    <property type="match status" value="1"/>
</dbReference>
<evidence type="ECO:0000313" key="4">
    <source>
        <dbReference type="EMBL" id="MBM6920185.1"/>
    </source>
</evidence>
<dbReference type="AlphaFoldDB" id="A0A939BDG5"/>
<dbReference type="InterPro" id="IPR023186">
    <property type="entry name" value="IUNH"/>
</dbReference>
<reference evidence="4" key="2">
    <citation type="journal article" date="2021" name="Sci. Rep.">
        <title>The distribution of antibiotic resistance genes in chicken gut microbiota commensals.</title>
        <authorList>
            <person name="Juricova H."/>
            <person name="Matiasovicova J."/>
            <person name="Kubasova T."/>
            <person name="Cejkova D."/>
            <person name="Rychlik I."/>
        </authorList>
    </citation>
    <scope>NUCLEOTIDE SEQUENCE</scope>
    <source>
        <strain evidence="4">An559</strain>
    </source>
</reference>
<dbReference type="InterPro" id="IPR001910">
    <property type="entry name" value="Inosine/uridine_hydrolase_dom"/>
</dbReference>
<name>A0A939BDG5_9FIRM</name>
<feature type="domain" description="Inosine/uridine-preferring nucleoside hydrolase" evidence="3">
    <location>
        <begin position="5"/>
        <end position="282"/>
    </location>
</feature>
<protein>
    <submittedName>
        <fullName evidence="4">Nucleoside hydrolase</fullName>
    </submittedName>
</protein>
<keyword evidence="1 4" id="KW-0378">Hydrolase</keyword>
<evidence type="ECO:0000259" key="3">
    <source>
        <dbReference type="Pfam" id="PF01156"/>
    </source>
</evidence>
<dbReference type="GO" id="GO:0006152">
    <property type="term" value="P:purine nucleoside catabolic process"/>
    <property type="evidence" value="ECO:0007669"/>
    <property type="project" value="TreeGrafter"/>
</dbReference>
<dbReference type="PROSITE" id="PS01247">
    <property type="entry name" value="IUNH"/>
    <property type="match status" value="1"/>
</dbReference>
<dbReference type="PANTHER" id="PTHR12304">
    <property type="entry name" value="INOSINE-URIDINE PREFERRING NUCLEOSIDE HYDROLASE"/>
    <property type="match status" value="1"/>
</dbReference>
<dbReference type="Proteomes" id="UP000774750">
    <property type="component" value="Unassembled WGS sequence"/>
</dbReference>
<accession>A0A939BDG5</accession>
<proteinExistence type="predicted"/>
<dbReference type="EMBL" id="JACJKY010000004">
    <property type="protein sequence ID" value="MBM6920185.1"/>
    <property type="molecule type" value="Genomic_DNA"/>
</dbReference>
<comment type="caution">
    <text evidence="4">The sequence shown here is derived from an EMBL/GenBank/DDBJ whole genome shotgun (WGS) entry which is preliminary data.</text>
</comment>
<sequence>MKNPIILDTDPGIDDAVAMIVLHHFCKERVRLIVAGYGNIKAEQTVKNALMMCELLDMDVPVLPGAVVPQMRGYEDAAHIHGADGLGGMALGTVTKKPLASDDFLKTLYETIKEAGTVDYITLGPLTNLALLLKRYPDVASHIARVVTMGGGIACGNVTPHAEFNIHCDAESADQVFASGLPVALVPLDTTNHVAFSMEQINALADVNTPLASLMQKILTANYENCTRYGEEGSTMHDSTAVLYYLFPEYFETIQCGITVDCGERYGKTQITDRRNNVTLIQSGESETLCKLILSCITAEGR</sequence>
<keyword evidence="2" id="KW-0326">Glycosidase</keyword>
<organism evidence="4 5">
    <name type="scientific">Merdimmobilis hominis</name>
    <dbReference type="NCBI Taxonomy" id="2897707"/>
    <lineage>
        <taxon>Bacteria</taxon>
        <taxon>Bacillati</taxon>
        <taxon>Bacillota</taxon>
        <taxon>Clostridia</taxon>
        <taxon>Eubacteriales</taxon>
        <taxon>Oscillospiraceae</taxon>
        <taxon>Merdimmobilis</taxon>
    </lineage>
</organism>
<keyword evidence="5" id="KW-1185">Reference proteome</keyword>
<evidence type="ECO:0000256" key="2">
    <source>
        <dbReference type="ARBA" id="ARBA00023295"/>
    </source>
</evidence>
<dbReference type="GO" id="GO:0005829">
    <property type="term" value="C:cytosol"/>
    <property type="evidence" value="ECO:0007669"/>
    <property type="project" value="TreeGrafter"/>
</dbReference>
<dbReference type="RefSeq" id="WP_204444722.1">
    <property type="nucleotide sequence ID" value="NZ_JACJKY010000004.1"/>
</dbReference>
<dbReference type="InterPro" id="IPR015910">
    <property type="entry name" value="I/U_nuclsd_hydro_CS"/>
</dbReference>
<dbReference type="Pfam" id="PF01156">
    <property type="entry name" value="IU_nuc_hydro"/>
    <property type="match status" value="1"/>
</dbReference>
<gene>
    <name evidence="4" type="ORF">H6A12_03300</name>
</gene>
<dbReference type="Gene3D" id="3.90.245.10">
    <property type="entry name" value="Ribonucleoside hydrolase-like"/>
    <property type="match status" value="1"/>
</dbReference>
<reference evidence="4" key="1">
    <citation type="submission" date="2020-08" db="EMBL/GenBank/DDBJ databases">
        <authorList>
            <person name="Cejkova D."/>
            <person name="Kubasova T."/>
            <person name="Jahodarova E."/>
            <person name="Rychlik I."/>
        </authorList>
    </citation>
    <scope>NUCLEOTIDE SEQUENCE</scope>
    <source>
        <strain evidence="4">An559</strain>
    </source>
</reference>
<evidence type="ECO:0000313" key="5">
    <source>
        <dbReference type="Proteomes" id="UP000774750"/>
    </source>
</evidence>
<evidence type="ECO:0000256" key="1">
    <source>
        <dbReference type="ARBA" id="ARBA00022801"/>
    </source>
</evidence>